<dbReference type="Pfam" id="PF04147">
    <property type="entry name" value="Nop14"/>
    <property type="match status" value="1"/>
</dbReference>
<evidence type="ECO:0000256" key="2">
    <source>
        <dbReference type="ARBA" id="ARBA00007466"/>
    </source>
</evidence>
<dbReference type="OrthoDB" id="441771at2759"/>
<feature type="coiled-coil region" evidence="7">
    <location>
        <begin position="870"/>
        <end position="897"/>
    </location>
</feature>
<feature type="compositionally biased region" description="Basic and acidic residues" evidence="8">
    <location>
        <begin position="129"/>
        <end position="151"/>
    </location>
</feature>
<dbReference type="PANTHER" id="PTHR23183">
    <property type="entry name" value="NOP14"/>
    <property type="match status" value="1"/>
</dbReference>
<dbReference type="GO" id="GO:0030692">
    <property type="term" value="C:Noc4p-Nop14p complex"/>
    <property type="evidence" value="ECO:0007669"/>
    <property type="project" value="TreeGrafter"/>
</dbReference>
<dbReference type="PANTHER" id="PTHR23183:SF0">
    <property type="entry name" value="NUCLEOLAR PROTEIN 14"/>
    <property type="match status" value="1"/>
</dbReference>
<dbReference type="AlphaFoldDB" id="L8HJI1"/>
<evidence type="ECO:0000256" key="6">
    <source>
        <dbReference type="ARBA" id="ARBA00024695"/>
    </source>
</evidence>
<feature type="compositionally biased region" description="Basic and acidic residues" evidence="8">
    <location>
        <begin position="286"/>
        <end position="320"/>
    </location>
</feature>
<reference evidence="9 10" key="1">
    <citation type="journal article" date="2013" name="Genome Biol.">
        <title>Genome of Acanthamoeba castellanii highlights extensive lateral gene transfer and early evolution of tyrosine kinase signaling.</title>
        <authorList>
            <person name="Clarke M."/>
            <person name="Lohan A.J."/>
            <person name="Liu B."/>
            <person name="Lagkouvardos I."/>
            <person name="Roy S."/>
            <person name="Zafar N."/>
            <person name="Bertelli C."/>
            <person name="Schilde C."/>
            <person name="Kianianmomeni A."/>
            <person name="Burglin T.R."/>
            <person name="Frech C."/>
            <person name="Turcotte B."/>
            <person name="Kopec K.O."/>
            <person name="Synnott J.M."/>
            <person name="Choo C."/>
            <person name="Paponov I."/>
            <person name="Finkler A."/>
            <person name="Soon Heng Tan C."/>
            <person name="Hutchins A.P."/>
            <person name="Weinmeier T."/>
            <person name="Rattei T."/>
            <person name="Chu J.S."/>
            <person name="Gimenez G."/>
            <person name="Irimia M."/>
            <person name="Rigden D.J."/>
            <person name="Fitzpatrick D.A."/>
            <person name="Lorenzo-Morales J."/>
            <person name="Bateman A."/>
            <person name="Chiu C.H."/>
            <person name="Tang P."/>
            <person name="Hegemann P."/>
            <person name="Fromm H."/>
            <person name="Raoult D."/>
            <person name="Greub G."/>
            <person name="Miranda-Saavedra D."/>
            <person name="Chen N."/>
            <person name="Nash P."/>
            <person name="Ginger M.L."/>
            <person name="Horn M."/>
            <person name="Schaap P."/>
            <person name="Caler L."/>
            <person name="Loftus B."/>
        </authorList>
    </citation>
    <scope>NUCLEOTIDE SEQUENCE [LARGE SCALE GENOMIC DNA]</scope>
    <source>
        <strain evidence="9 10">Neff</strain>
    </source>
</reference>
<feature type="region of interest" description="Disordered" evidence="8">
    <location>
        <begin position="1"/>
        <end position="26"/>
    </location>
</feature>
<organism evidence="9 10">
    <name type="scientific">Acanthamoeba castellanii (strain ATCC 30010 / Neff)</name>
    <dbReference type="NCBI Taxonomy" id="1257118"/>
    <lineage>
        <taxon>Eukaryota</taxon>
        <taxon>Amoebozoa</taxon>
        <taxon>Discosea</taxon>
        <taxon>Longamoebia</taxon>
        <taxon>Centramoebida</taxon>
        <taxon>Acanthamoebidae</taxon>
        <taxon>Acanthamoeba</taxon>
    </lineage>
</organism>
<feature type="compositionally biased region" description="Acidic residues" evidence="8">
    <location>
        <begin position="375"/>
        <end position="391"/>
    </location>
</feature>
<dbReference type="RefSeq" id="XP_004368115.1">
    <property type="nucleotide sequence ID" value="XM_004368058.1"/>
</dbReference>
<name>L8HJI1_ACACF</name>
<dbReference type="GO" id="GO:0032040">
    <property type="term" value="C:small-subunit processome"/>
    <property type="evidence" value="ECO:0007669"/>
    <property type="project" value="InterPro"/>
</dbReference>
<feature type="compositionally biased region" description="Acidic residues" evidence="8">
    <location>
        <begin position="403"/>
        <end position="435"/>
    </location>
</feature>
<comment type="similarity">
    <text evidence="2">Belongs to the NOP14 family.</text>
</comment>
<protein>
    <submittedName>
        <fullName evidence="9">Nop14 family protein</fullName>
    </submittedName>
</protein>
<keyword evidence="10" id="KW-1185">Reference proteome</keyword>
<feature type="region of interest" description="Disordered" evidence="8">
    <location>
        <begin position="286"/>
        <end position="446"/>
    </location>
</feature>
<feature type="compositionally biased region" description="Acidic residues" evidence="8">
    <location>
        <begin position="323"/>
        <end position="368"/>
    </location>
</feature>
<dbReference type="GeneID" id="14926411"/>
<keyword evidence="3" id="KW-0690">Ribosome biogenesis</keyword>
<dbReference type="EMBL" id="KB007805">
    <property type="protein sequence ID" value="ELR25360.1"/>
    <property type="molecule type" value="Genomic_DNA"/>
</dbReference>
<dbReference type="VEuPathDB" id="AmoebaDB:ACA1_291690"/>
<proteinExistence type="inferred from homology"/>
<feature type="compositionally biased region" description="Basic and acidic residues" evidence="8">
    <location>
        <begin position="17"/>
        <end position="26"/>
    </location>
</feature>
<sequence>MGKAKGGKKRPLSSAPKKAEPKINPFERKIVRPKFSVLGRNLKETEKTAGQSRQVATESRKSTLLKEYEQLGKANKFVDQRIGEKDKSLSREDKALQRFQKERQARFKKSDVFNLEEEELTHMGTSLSKMDDFGEDFKDSSDDEEGGHLDADTVNSLHFGGFESDKQDEADGKRKSKREVMSELIAKSKFYKAERQKEKLEVEELTDKLDDAWRGLLKQGAFAGMVRNNRREDPVDLLMKSLERAKKGDKGLQVATSAAEAFDSMQDDNENKDDFNMLFRELAFEMKGKATDRLKTPEEIAKEEKERLEQLERERLRRMQGDVSEDESEDQEEEGEEEDEEGEEGEEGEEEVDGEEEDEDDDEEDEEAENAKEAEAEDDDEDEDGEAEEDAASTGKKRKHAIDDEEDYFLEPQLDDDLGGGGSDDEDDDEDDGEGDDGKRKKKSKKAALPVFGQNIEDLPFTFEMPENHKAFLHIVKDRDSTQLDVVVHRMRVCHDLALSADNRAKIERLVGILYDHFAHVGKADKVDMPALDVLTKHLFQLAQTMPDPSARAARERLTAMQQALYTRLTTVQLSGRKGTWPWPGVEELLFLKLVSVIFPTTDFQHTVTTPAVLFIGQVLSQCPLTNPLHAVVGLFLANLAFHYLQGTGRFMPEVLFFINDLLSVALLSNMPSVSALAETVSSLVRETSTEPFLRLGSSGAAKRPNKKARKSVDKNEAAAAAIPPFNFVDIFSKLPTDTYFSEDTFKLQVLQTSARLVSQFSTHYFQNAELQSYPEIIFTPYAIVAKLLRAVAGRRVLPAQLEAQLQEVKTKLGTGIQRKVDQRLPLRQRRKPVPIRMLNPRFKDNFKVGRDNDPDRERAEKKKFERMYKKELKGAMRELRKDTAFLQTEREKKKRLDTLERQEKTKRVMNILSTQEGDVKKMERMKNASVRHSSSVL</sequence>
<comment type="function">
    <text evidence="6">Involved in nucleolar processing of pre-18S ribosomal RNA. Has a role in the nuclear export of 40S pre-ribosomal subunit to the cytoplasm.</text>
</comment>
<evidence type="ECO:0000256" key="4">
    <source>
        <dbReference type="ARBA" id="ARBA00022552"/>
    </source>
</evidence>
<evidence type="ECO:0000256" key="7">
    <source>
        <dbReference type="SAM" id="Coils"/>
    </source>
</evidence>
<feature type="compositionally biased region" description="Basic residues" evidence="8">
    <location>
        <begin position="1"/>
        <end position="11"/>
    </location>
</feature>
<dbReference type="STRING" id="1257118.L8HJI1"/>
<dbReference type="KEGG" id="acan:ACA1_291690"/>
<dbReference type="InterPro" id="IPR007276">
    <property type="entry name" value="Nop14"/>
</dbReference>
<feature type="compositionally biased region" description="Basic and acidic residues" evidence="8">
    <location>
        <begin position="163"/>
        <end position="178"/>
    </location>
</feature>
<dbReference type="GO" id="GO:0030490">
    <property type="term" value="P:maturation of SSU-rRNA"/>
    <property type="evidence" value="ECO:0007669"/>
    <property type="project" value="TreeGrafter"/>
</dbReference>
<evidence type="ECO:0000313" key="10">
    <source>
        <dbReference type="Proteomes" id="UP000011083"/>
    </source>
</evidence>
<gene>
    <name evidence="9" type="ORF">ACA1_291690</name>
</gene>
<evidence type="ECO:0000256" key="1">
    <source>
        <dbReference type="ARBA" id="ARBA00004604"/>
    </source>
</evidence>
<feature type="region of interest" description="Disordered" evidence="8">
    <location>
        <begin position="126"/>
        <end position="178"/>
    </location>
</feature>
<evidence type="ECO:0000256" key="8">
    <source>
        <dbReference type="SAM" id="MobiDB-lite"/>
    </source>
</evidence>
<evidence type="ECO:0000313" key="9">
    <source>
        <dbReference type="EMBL" id="ELR25360.1"/>
    </source>
</evidence>
<keyword evidence="7" id="KW-0175">Coiled coil</keyword>
<dbReference type="OMA" id="KSCWPSL"/>
<evidence type="ECO:0000256" key="3">
    <source>
        <dbReference type="ARBA" id="ARBA00022517"/>
    </source>
</evidence>
<evidence type="ECO:0000256" key="5">
    <source>
        <dbReference type="ARBA" id="ARBA00023242"/>
    </source>
</evidence>
<keyword evidence="5" id="KW-0539">Nucleus</keyword>
<dbReference type="Proteomes" id="UP000011083">
    <property type="component" value="Unassembled WGS sequence"/>
</dbReference>
<comment type="subcellular location">
    <subcellularLocation>
        <location evidence="1">Nucleus</location>
        <location evidence="1">Nucleolus</location>
    </subcellularLocation>
</comment>
<accession>L8HJI1</accession>
<keyword evidence="4" id="KW-0698">rRNA processing</keyword>